<dbReference type="PANTHER" id="PTHR12526">
    <property type="entry name" value="GLYCOSYLTRANSFERASE"/>
    <property type="match status" value="1"/>
</dbReference>
<dbReference type="InterPro" id="IPR001296">
    <property type="entry name" value="Glyco_trans_1"/>
</dbReference>
<reference evidence="4" key="1">
    <citation type="journal article" date="2019" name="Int. J. Syst. Evol. Microbiol.">
        <title>The Global Catalogue of Microorganisms (GCM) 10K type strain sequencing project: providing services to taxonomists for standard genome sequencing and annotation.</title>
        <authorList>
            <consortium name="The Broad Institute Genomics Platform"/>
            <consortium name="The Broad Institute Genome Sequencing Center for Infectious Disease"/>
            <person name="Wu L."/>
            <person name="Ma J."/>
        </authorList>
    </citation>
    <scope>NUCLEOTIDE SEQUENCE [LARGE SCALE GENOMIC DNA]</scope>
    <source>
        <strain evidence="4">JCM 17525</strain>
    </source>
</reference>
<comment type="caution">
    <text evidence="3">The sequence shown here is derived from an EMBL/GenBank/DDBJ whole genome shotgun (WGS) entry which is preliminary data.</text>
</comment>
<name>A0ABP7H890_9FLAO</name>
<dbReference type="SUPFAM" id="SSF53756">
    <property type="entry name" value="UDP-Glycosyltransferase/glycogen phosphorylase"/>
    <property type="match status" value="1"/>
</dbReference>
<protein>
    <submittedName>
        <fullName evidence="3">Glycosyltransferase family 4 protein</fullName>
    </submittedName>
</protein>
<dbReference type="CDD" id="cd03801">
    <property type="entry name" value="GT4_PimA-like"/>
    <property type="match status" value="1"/>
</dbReference>
<accession>A0ABP7H890</accession>
<evidence type="ECO:0000259" key="2">
    <source>
        <dbReference type="Pfam" id="PF13439"/>
    </source>
</evidence>
<evidence type="ECO:0000313" key="3">
    <source>
        <dbReference type="EMBL" id="GAA3784376.1"/>
    </source>
</evidence>
<gene>
    <name evidence="3" type="ORF">GCM10022271_15940</name>
</gene>
<dbReference type="InterPro" id="IPR028098">
    <property type="entry name" value="Glyco_trans_4-like_N"/>
</dbReference>
<evidence type="ECO:0000313" key="4">
    <source>
        <dbReference type="Proteomes" id="UP001501456"/>
    </source>
</evidence>
<dbReference type="Pfam" id="PF13439">
    <property type="entry name" value="Glyco_transf_4"/>
    <property type="match status" value="1"/>
</dbReference>
<sequence length="364" mass="40589">MKNKKILIVSSEFPPLPGGIGNHAYNLASYFCEKGYQIQVVTDQRANDNTDFIFDESQRFKIKRIALKRFRFLMYIQRVFMTANAIRKSNIVFATGKFSLWNVAFCSLFFNRETIAVLHGSEVNLKNGVLQYLTTKSLKRFNKLVAVSHFTKHFVSHLKKPVFVIPNGIDVAFWEKPTHGDILLSGKPVLTTVGRVSDRKGQLNVIKQLPELIKCFPNVHYHSIGIPSQAEAFTAIAKKLGVEKYVTFHGAVSSKQLKQALKATDIFVMLSSESVSGDVEGFGIAILEANAVGVPAIGSKGCGIEDAINTGATGFLIEPDNTLALKHAVEKLLENPEKFSSKARQWAKKHDWNSIIEQYEALLK</sequence>
<dbReference type="RefSeq" id="WP_344729123.1">
    <property type="nucleotide sequence ID" value="NZ_BAABBI010000001.1"/>
</dbReference>
<feature type="domain" description="Glycosyltransferase subfamily 4-like N-terminal" evidence="2">
    <location>
        <begin position="17"/>
        <end position="172"/>
    </location>
</feature>
<dbReference type="Proteomes" id="UP001501456">
    <property type="component" value="Unassembled WGS sequence"/>
</dbReference>
<dbReference type="Gene3D" id="3.40.50.2000">
    <property type="entry name" value="Glycogen Phosphorylase B"/>
    <property type="match status" value="2"/>
</dbReference>
<dbReference type="Pfam" id="PF00534">
    <property type="entry name" value="Glycos_transf_1"/>
    <property type="match status" value="1"/>
</dbReference>
<feature type="domain" description="Glycosyl transferase family 1" evidence="1">
    <location>
        <begin position="185"/>
        <end position="345"/>
    </location>
</feature>
<organism evidence="3 4">
    <name type="scientific">Corallibacter vietnamensis</name>
    <dbReference type="NCBI Taxonomy" id="904130"/>
    <lineage>
        <taxon>Bacteria</taxon>
        <taxon>Pseudomonadati</taxon>
        <taxon>Bacteroidota</taxon>
        <taxon>Flavobacteriia</taxon>
        <taxon>Flavobacteriales</taxon>
        <taxon>Flavobacteriaceae</taxon>
        <taxon>Corallibacter</taxon>
    </lineage>
</organism>
<evidence type="ECO:0000259" key="1">
    <source>
        <dbReference type="Pfam" id="PF00534"/>
    </source>
</evidence>
<keyword evidence="4" id="KW-1185">Reference proteome</keyword>
<dbReference type="EMBL" id="BAABBI010000001">
    <property type="protein sequence ID" value="GAA3784376.1"/>
    <property type="molecule type" value="Genomic_DNA"/>
</dbReference>
<proteinExistence type="predicted"/>